<protein>
    <submittedName>
        <fullName evidence="8">Integral membrane protein</fullName>
    </submittedName>
</protein>
<proteinExistence type="predicted"/>
<dbReference type="Pfam" id="PF05977">
    <property type="entry name" value="MFS_3"/>
    <property type="match status" value="1"/>
</dbReference>
<dbReference type="CDD" id="cd06173">
    <property type="entry name" value="MFS_MefA_like"/>
    <property type="match status" value="1"/>
</dbReference>
<dbReference type="AlphaFoldDB" id="A0A0N9HTT5"/>
<evidence type="ECO:0000256" key="3">
    <source>
        <dbReference type="ARBA" id="ARBA00022475"/>
    </source>
</evidence>
<evidence type="ECO:0000256" key="5">
    <source>
        <dbReference type="ARBA" id="ARBA00022989"/>
    </source>
</evidence>
<dbReference type="PANTHER" id="PTHR23513:SF9">
    <property type="entry name" value="ENTEROBACTIN EXPORTER ENTS"/>
    <property type="match status" value="1"/>
</dbReference>
<dbReference type="Gene3D" id="1.20.1250.20">
    <property type="entry name" value="MFS general substrate transporter like domains"/>
    <property type="match status" value="2"/>
</dbReference>
<name>A0A0N9HTT5_9BACT</name>
<keyword evidence="4 7" id="KW-0812">Transmembrane</keyword>
<reference key="1">
    <citation type="submission" date="2015-07" db="EMBL/GenBank/DDBJ databases">
        <title>Exploring the genomic information of specific uncultured soil bacteria through a new metagenomic library-based strategy.</title>
        <authorList>
            <person name="Liu Y."/>
            <person name="Zhang R."/>
        </authorList>
    </citation>
    <scope>NUCLEOTIDE SEQUENCE</scope>
</reference>
<keyword evidence="2" id="KW-0813">Transport</keyword>
<feature type="transmembrane region" description="Helical" evidence="7">
    <location>
        <begin position="21"/>
        <end position="44"/>
    </location>
</feature>
<feature type="transmembrane region" description="Helical" evidence="7">
    <location>
        <begin position="378"/>
        <end position="398"/>
    </location>
</feature>
<dbReference type="EMBL" id="KT342857">
    <property type="protein sequence ID" value="ALG05285.2"/>
    <property type="molecule type" value="Genomic_DNA"/>
</dbReference>
<keyword evidence="3" id="KW-1003">Cell membrane</keyword>
<feature type="transmembrane region" description="Helical" evidence="7">
    <location>
        <begin position="83"/>
        <end position="103"/>
    </location>
</feature>
<feature type="transmembrane region" description="Helical" evidence="7">
    <location>
        <begin position="261"/>
        <end position="280"/>
    </location>
</feature>
<keyword evidence="5 7" id="KW-1133">Transmembrane helix</keyword>
<evidence type="ECO:0000256" key="2">
    <source>
        <dbReference type="ARBA" id="ARBA00022448"/>
    </source>
</evidence>
<evidence type="ECO:0000256" key="1">
    <source>
        <dbReference type="ARBA" id="ARBA00004651"/>
    </source>
</evidence>
<feature type="transmembrane region" description="Helical" evidence="7">
    <location>
        <begin position="224"/>
        <end position="249"/>
    </location>
</feature>
<feature type="transmembrane region" description="Helical" evidence="7">
    <location>
        <begin position="50"/>
        <end position="71"/>
    </location>
</feature>
<keyword evidence="6 7" id="KW-0472">Membrane</keyword>
<evidence type="ECO:0000256" key="7">
    <source>
        <dbReference type="SAM" id="Phobius"/>
    </source>
</evidence>
<reference evidence="8" key="2">
    <citation type="submission" date="2016-04" db="EMBL/GenBank/DDBJ databases">
        <title>Exploring the genomic information of specific uncultured soil bacteria through a new metagenomic library-based strategy.</title>
        <authorList>
            <person name="Liu Y."/>
            <person name="Zhang R."/>
        </authorList>
    </citation>
    <scope>NUCLEOTIDE SEQUENCE</scope>
</reference>
<dbReference type="GO" id="GO:0005886">
    <property type="term" value="C:plasma membrane"/>
    <property type="evidence" value="ECO:0007669"/>
    <property type="project" value="UniProtKB-SubCell"/>
</dbReference>
<comment type="subcellular location">
    <subcellularLocation>
        <location evidence="1">Cell membrane</location>
        <topology evidence="1">Multi-pass membrane protein</topology>
    </subcellularLocation>
</comment>
<organism evidence="8">
    <name type="scientific">uncultured bacterium 5G12</name>
    <dbReference type="NCBI Taxonomy" id="1701325"/>
    <lineage>
        <taxon>Bacteria</taxon>
        <taxon>environmental samples</taxon>
    </lineage>
</organism>
<dbReference type="SUPFAM" id="SSF103473">
    <property type="entry name" value="MFS general substrate transporter"/>
    <property type="match status" value="1"/>
</dbReference>
<feature type="transmembrane region" description="Helical" evidence="7">
    <location>
        <begin position="109"/>
        <end position="126"/>
    </location>
</feature>
<gene>
    <name evidence="8" type="ORF">5G12_026</name>
</gene>
<dbReference type="InterPro" id="IPR036259">
    <property type="entry name" value="MFS_trans_sf"/>
</dbReference>
<evidence type="ECO:0000313" key="8">
    <source>
        <dbReference type="EMBL" id="ALG05285.2"/>
    </source>
</evidence>
<accession>A0A0N9HTT5</accession>
<sequence length="413" mass="43378">MNWRRLHVDTRPLRRRDFRNLWLGQMVSTIGAEIAVIAVPYQVYTRTGSTALVGLLGLASLVPLLFVPLVGGAFADALDRRTVVLVTETGLAAVAVLFLVNALLPTPQVWALFVLQGLAVAVYSFGRPALASLAPRLVPDEELAAANSLSSVYGSLSSVAGPAVGGVVIATAGVPWTFGIDAATYAASLLVIWWLPKLPPLEDVNRPSFRSIVDGFRFLKGRQALIGIFAIDTNAMVFGMPSALFPAIALHRLHGTASTVGYLYAAPYAGALFCSLLSGWCSHVRRMGLAITIMACLWGAAIAGFGLTTSLVPALALLAVAGGGDFYSAVLRGTMLLRSTPDHLRGRMLGIEFMQVASAPNLGDLEAGVLASLTSLRFSIVSGGLACIAGCVVTALALPKFLNYDAGPDTQPT</sequence>
<dbReference type="PANTHER" id="PTHR23513">
    <property type="entry name" value="INTEGRAL MEMBRANE EFFLUX PROTEIN-RELATED"/>
    <property type="match status" value="1"/>
</dbReference>
<evidence type="ECO:0000256" key="6">
    <source>
        <dbReference type="ARBA" id="ARBA00023136"/>
    </source>
</evidence>
<evidence type="ECO:0000256" key="4">
    <source>
        <dbReference type="ARBA" id="ARBA00022692"/>
    </source>
</evidence>
<dbReference type="InterPro" id="IPR010290">
    <property type="entry name" value="TM_effector"/>
</dbReference>